<evidence type="ECO:0000256" key="1">
    <source>
        <dbReference type="SAM" id="MobiDB-lite"/>
    </source>
</evidence>
<evidence type="ECO:0000313" key="4">
    <source>
        <dbReference type="Proteomes" id="UP000182444"/>
    </source>
</evidence>
<dbReference type="VEuPathDB" id="FungiDB:YALI0_A12617g"/>
<evidence type="ECO:0000259" key="2">
    <source>
        <dbReference type="PROSITE" id="PS50828"/>
    </source>
</evidence>
<dbReference type="GO" id="GO:0004519">
    <property type="term" value="F:endonuclease activity"/>
    <property type="evidence" value="ECO:0007669"/>
    <property type="project" value="TreeGrafter"/>
</dbReference>
<dbReference type="VEuPathDB" id="FungiDB:YALI1_A12729g"/>
<feature type="region of interest" description="Disordered" evidence="1">
    <location>
        <begin position="89"/>
        <end position="163"/>
    </location>
</feature>
<name>A0A1D8N4K7_YARLL</name>
<dbReference type="SUPFAM" id="SSF160443">
    <property type="entry name" value="SMR domain-like"/>
    <property type="match status" value="1"/>
</dbReference>
<dbReference type="Gene3D" id="3.30.1370.110">
    <property type="match status" value="1"/>
</dbReference>
<dbReference type="InterPro" id="IPR002625">
    <property type="entry name" value="Smr_dom"/>
</dbReference>
<dbReference type="PROSITE" id="PS50828">
    <property type="entry name" value="SMR"/>
    <property type="match status" value="1"/>
</dbReference>
<sequence>MDPPDIDWLCARYPSLSEAIVTAVCSEYDTEQEAVRQLSSINPDVHFDYNENDDNDENEIVGAAEVDEIELVPPDEDITDFEKRLTSLIMSHETKNTKPVPKGPARMNYNYSKSPKKQNAQLSQKKQNAQLSQKKQNAQLSQKKQNAQLSPRNFYNQPAVPTSPQKSYVALSTRNNFSKEISDISELLGLPFEKVERVYHWKQIKACPQRTILELIITAKTHPPTAADMVVIENTNIVFQTIPWPVVVRLCLFVQGNGEKAFQVAEKIADFEAWDSLIIPEVEGIEQPAIESPDAEEPQPTEFTRVGDKASTEKVKASMSLSQQSQQYNDLQQLAKTNLLNTTDPALRHEFQKTYNELKDKNHTVKQRIAKLTEPRNETPWYTDLHGLYVPEAMQVAKVKVNSWWEVEKDKAVKDIRPLTLNTGLGSHSPGGFSKIKVALSKWLTIDGWIHEVHKGHIQVVRR</sequence>
<dbReference type="RefSeq" id="XP_500018.3">
    <property type="nucleotide sequence ID" value="XM_500018.3"/>
</dbReference>
<reference evidence="3 4" key="1">
    <citation type="journal article" date="2016" name="PLoS ONE">
        <title>Sequence Assembly of Yarrowia lipolytica Strain W29/CLIB89 Shows Transposable Element Diversity.</title>
        <authorList>
            <person name="Magnan C."/>
            <person name="Yu J."/>
            <person name="Chang I."/>
            <person name="Jahn E."/>
            <person name="Kanomata Y."/>
            <person name="Wu J."/>
            <person name="Zeller M."/>
            <person name="Oakes M."/>
            <person name="Baldi P."/>
            <person name="Sandmeyer S."/>
        </authorList>
    </citation>
    <scope>NUCLEOTIDE SEQUENCE [LARGE SCALE GENOMIC DNA]</scope>
    <source>
        <strain evidence="4">CLIB89(W29)</strain>
    </source>
</reference>
<accession>A0A1D8N4K7</accession>
<feature type="domain" description="Smr" evidence="2">
    <location>
        <begin position="383"/>
        <end position="463"/>
    </location>
</feature>
<feature type="compositionally biased region" description="Polar residues" evidence="1">
    <location>
        <begin position="109"/>
        <end position="163"/>
    </location>
</feature>
<dbReference type="AlphaFoldDB" id="A0A1D8N4K7"/>
<proteinExistence type="predicted"/>
<evidence type="ECO:0000313" key="3">
    <source>
        <dbReference type="EMBL" id="AOW00572.1"/>
    </source>
</evidence>
<dbReference type="KEGG" id="yli:2906363"/>
<dbReference type="Proteomes" id="UP000182444">
    <property type="component" value="Chromosome 1A"/>
</dbReference>
<dbReference type="InterPro" id="IPR052772">
    <property type="entry name" value="Endo/PolyKinase_Domain-Protein"/>
</dbReference>
<dbReference type="InterPro" id="IPR036063">
    <property type="entry name" value="Smr_dom_sf"/>
</dbReference>
<dbReference type="PANTHER" id="PTHR46535:SF1">
    <property type="entry name" value="NEDD4-BINDING PROTEIN 2"/>
    <property type="match status" value="1"/>
</dbReference>
<organism evidence="3 4">
    <name type="scientific">Yarrowia lipolytica</name>
    <name type="common">Candida lipolytica</name>
    <dbReference type="NCBI Taxonomy" id="4952"/>
    <lineage>
        <taxon>Eukaryota</taxon>
        <taxon>Fungi</taxon>
        <taxon>Dikarya</taxon>
        <taxon>Ascomycota</taxon>
        <taxon>Saccharomycotina</taxon>
        <taxon>Dipodascomycetes</taxon>
        <taxon>Dipodascales</taxon>
        <taxon>Dipodascales incertae sedis</taxon>
        <taxon>Yarrowia</taxon>
    </lineage>
</organism>
<dbReference type="GO" id="GO:0005634">
    <property type="term" value="C:nucleus"/>
    <property type="evidence" value="ECO:0007669"/>
    <property type="project" value="TreeGrafter"/>
</dbReference>
<gene>
    <name evidence="3" type="ORF">YALI1_A12729g</name>
</gene>
<protein>
    <recommendedName>
        <fullName evidence="2">Smr domain-containing protein</fullName>
    </recommendedName>
</protein>
<dbReference type="PANTHER" id="PTHR46535">
    <property type="entry name" value="NEDD4-BINDING PROTEIN 2"/>
    <property type="match status" value="1"/>
</dbReference>
<dbReference type="EMBL" id="CP017553">
    <property type="protein sequence ID" value="AOW00572.1"/>
    <property type="molecule type" value="Genomic_DNA"/>
</dbReference>
<dbReference type="GeneID" id="2906363"/>